<dbReference type="PANTHER" id="PTHR47981:SF20">
    <property type="entry name" value="RAS-RELATED PROTEIN RAB-7A"/>
    <property type="match status" value="1"/>
</dbReference>
<accession>A0A0D2MH73</accession>
<dbReference type="RefSeq" id="XP_013899051.1">
    <property type="nucleotide sequence ID" value="XM_014043597.1"/>
</dbReference>
<dbReference type="GO" id="GO:0004767">
    <property type="term" value="F:sphingomyelin phosphodiesterase activity"/>
    <property type="evidence" value="ECO:0007669"/>
    <property type="project" value="UniProtKB-EC"/>
</dbReference>
<keyword evidence="4" id="KW-0636">Prenylation</keyword>
<keyword evidence="3" id="KW-0342">GTP-binding</keyword>
<keyword evidence="4" id="KW-0449">Lipoprotein</keyword>
<evidence type="ECO:0000313" key="6">
    <source>
        <dbReference type="EMBL" id="KIZ00032.1"/>
    </source>
</evidence>
<dbReference type="CDD" id="cd01862">
    <property type="entry name" value="Rab7"/>
    <property type="match status" value="1"/>
</dbReference>
<gene>
    <name evidence="6" type="ORF">MNEG_7928</name>
</gene>
<dbReference type="Pfam" id="PF00071">
    <property type="entry name" value="Ras"/>
    <property type="match status" value="1"/>
</dbReference>
<sequence length="178" mass="20176">MNQYVQKKFSKEYKATIGADFLTKELQLDDKLIWDTAGQERFQSLGVAFYRGADCCVLVYDVNATKTFESLDNWRDEFLLQAQPRDPENFPFIVLGNKIDEDEGRSRVVSEKKAKQWCAGKGNIPHYDTSAKDDINVEAAFVCIARNALRNEVEEDAFVPDSLDVNTATPQRKSSSCC</sequence>
<dbReference type="GO" id="GO:0003924">
    <property type="term" value="F:GTPase activity"/>
    <property type="evidence" value="ECO:0007669"/>
    <property type="project" value="InterPro"/>
</dbReference>
<evidence type="ECO:0000256" key="1">
    <source>
        <dbReference type="ARBA" id="ARBA00006270"/>
    </source>
</evidence>
<dbReference type="PROSITE" id="PS51419">
    <property type="entry name" value="RAB"/>
    <property type="match status" value="1"/>
</dbReference>
<dbReference type="GeneID" id="25740804"/>
<name>A0A0D2MH73_9CHLO</name>
<proteinExistence type="inferred from homology"/>
<dbReference type="SMART" id="SM00174">
    <property type="entry name" value="RHO"/>
    <property type="match status" value="1"/>
</dbReference>
<dbReference type="STRING" id="145388.A0A0D2MH73"/>
<dbReference type="Proteomes" id="UP000054498">
    <property type="component" value="Unassembled WGS sequence"/>
</dbReference>
<dbReference type="PRINTS" id="PR00449">
    <property type="entry name" value="RASTRNSFRMNG"/>
</dbReference>
<dbReference type="PANTHER" id="PTHR47981">
    <property type="entry name" value="RAB FAMILY"/>
    <property type="match status" value="1"/>
</dbReference>
<dbReference type="SMART" id="SM00173">
    <property type="entry name" value="RAS"/>
    <property type="match status" value="1"/>
</dbReference>
<evidence type="ECO:0000256" key="2">
    <source>
        <dbReference type="ARBA" id="ARBA00022741"/>
    </source>
</evidence>
<evidence type="ECO:0000313" key="7">
    <source>
        <dbReference type="Proteomes" id="UP000054498"/>
    </source>
</evidence>
<dbReference type="EMBL" id="KK101672">
    <property type="protein sequence ID" value="KIZ00032.1"/>
    <property type="molecule type" value="Genomic_DNA"/>
</dbReference>
<dbReference type="SUPFAM" id="SSF52540">
    <property type="entry name" value="P-loop containing nucleoside triphosphate hydrolases"/>
    <property type="match status" value="1"/>
</dbReference>
<dbReference type="SMART" id="SM00175">
    <property type="entry name" value="RAB"/>
    <property type="match status" value="1"/>
</dbReference>
<organism evidence="6 7">
    <name type="scientific">Monoraphidium neglectum</name>
    <dbReference type="NCBI Taxonomy" id="145388"/>
    <lineage>
        <taxon>Eukaryota</taxon>
        <taxon>Viridiplantae</taxon>
        <taxon>Chlorophyta</taxon>
        <taxon>core chlorophytes</taxon>
        <taxon>Chlorophyceae</taxon>
        <taxon>CS clade</taxon>
        <taxon>Sphaeropleales</taxon>
        <taxon>Selenastraceae</taxon>
        <taxon>Monoraphidium</taxon>
    </lineage>
</organism>
<comment type="similarity">
    <text evidence="1">Belongs to the small GTPase superfamily. Rab family.</text>
</comment>
<keyword evidence="2" id="KW-0547">Nucleotide-binding</keyword>
<dbReference type="Gene3D" id="3.40.50.300">
    <property type="entry name" value="P-loop containing nucleotide triphosphate hydrolases"/>
    <property type="match status" value="1"/>
</dbReference>
<dbReference type="PROSITE" id="PS51421">
    <property type="entry name" value="RAS"/>
    <property type="match status" value="1"/>
</dbReference>
<keyword evidence="6" id="KW-0378">Hydrolase</keyword>
<comment type="subcellular location">
    <subcellularLocation>
        <location evidence="5">Endomembrane system</location>
        <topology evidence="5">Lipid-anchor</topology>
        <orientation evidence="5">Cytoplasmic side</orientation>
    </subcellularLocation>
</comment>
<dbReference type="FunFam" id="3.40.50.300:FF:001447">
    <property type="entry name" value="Ras-related protein Rab-1B"/>
    <property type="match status" value="1"/>
</dbReference>
<dbReference type="SMART" id="SM00176">
    <property type="entry name" value="RAN"/>
    <property type="match status" value="1"/>
</dbReference>
<dbReference type="KEGG" id="mng:MNEG_7928"/>
<evidence type="ECO:0000256" key="5">
    <source>
        <dbReference type="ARBA" id="ARBA00046278"/>
    </source>
</evidence>
<dbReference type="GO" id="GO:0005774">
    <property type="term" value="C:vacuolar membrane"/>
    <property type="evidence" value="ECO:0007669"/>
    <property type="project" value="TreeGrafter"/>
</dbReference>
<dbReference type="InterPro" id="IPR027417">
    <property type="entry name" value="P-loop_NTPase"/>
</dbReference>
<dbReference type="AlphaFoldDB" id="A0A0D2MH73"/>
<reference evidence="6 7" key="1">
    <citation type="journal article" date="2013" name="BMC Genomics">
        <title>Reconstruction of the lipid metabolism for the microalga Monoraphidium neglectum from its genome sequence reveals characteristics suitable for biofuel production.</title>
        <authorList>
            <person name="Bogen C."/>
            <person name="Al-Dilaimi A."/>
            <person name="Albersmeier A."/>
            <person name="Wichmann J."/>
            <person name="Grundmann M."/>
            <person name="Rupp O."/>
            <person name="Lauersen K.J."/>
            <person name="Blifernez-Klassen O."/>
            <person name="Kalinowski J."/>
            <person name="Goesmann A."/>
            <person name="Mussgnug J.H."/>
            <person name="Kruse O."/>
        </authorList>
    </citation>
    <scope>NUCLEOTIDE SEQUENCE [LARGE SCALE GENOMIC DNA]</scope>
    <source>
        <strain evidence="6 7">SAG 48.87</strain>
    </source>
</reference>
<evidence type="ECO:0000256" key="3">
    <source>
        <dbReference type="ARBA" id="ARBA00023134"/>
    </source>
</evidence>
<dbReference type="OrthoDB" id="1436450at2759"/>
<dbReference type="EC" id="3.1.4.12" evidence="6"/>
<keyword evidence="7" id="KW-1185">Reference proteome</keyword>
<dbReference type="InterPro" id="IPR001806">
    <property type="entry name" value="Small_GTPase"/>
</dbReference>
<protein>
    <submittedName>
        <fullName evidence="6">Small GTPase</fullName>
        <ecNumber evidence="6">3.1.4.12</ecNumber>
    </submittedName>
</protein>
<evidence type="ECO:0000256" key="4">
    <source>
        <dbReference type="ARBA" id="ARBA00023289"/>
    </source>
</evidence>
<dbReference type="GO" id="GO:0005525">
    <property type="term" value="F:GTP binding"/>
    <property type="evidence" value="ECO:0007669"/>
    <property type="project" value="UniProtKB-KW"/>
</dbReference>
<dbReference type="GO" id="GO:0012505">
    <property type="term" value="C:endomembrane system"/>
    <property type="evidence" value="ECO:0007669"/>
    <property type="project" value="UniProtKB-SubCell"/>
</dbReference>
<dbReference type="InterPro" id="IPR005225">
    <property type="entry name" value="Small_GTP-bd"/>
</dbReference>
<dbReference type="NCBIfam" id="TIGR00231">
    <property type="entry name" value="small_GTP"/>
    <property type="match status" value="1"/>
</dbReference>